<protein>
    <submittedName>
        <fullName evidence="3">YVTN family beta-propeller repeat protein</fullName>
    </submittedName>
</protein>
<dbReference type="RefSeq" id="WP_036528357.1">
    <property type="nucleotide sequence ID" value="NZ_CP017076.1"/>
</dbReference>
<dbReference type="Proteomes" id="UP000024329">
    <property type="component" value="Unassembled WGS sequence"/>
</dbReference>
<proteinExistence type="predicted"/>
<organism evidence="3 4">
    <name type="scientific">Novosphingobium resinovorum</name>
    <dbReference type="NCBI Taxonomy" id="158500"/>
    <lineage>
        <taxon>Bacteria</taxon>
        <taxon>Pseudomonadati</taxon>
        <taxon>Pseudomonadota</taxon>
        <taxon>Alphaproteobacteria</taxon>
        <taxon>Sphingomonadales</taxon>
        <taxon>Sphingomonadaceae</taxon>
        <taxon>Novosphingobium</taxon>
    </lineage>
</organism>
<dbReference type="EMBL" id="JFYZ01000028">
    <property type="protein sequence ID" value="EZP79254.1"/>
    <property type="molecule type" value="Genomic_DNA"/>
</dbReference>
<dbReference type="Proteomes" id="UP000094626">
    <property type="component" value="Plasmid pSA1"/>
</dbReference>
<dbReference type="eggNOG" id="COG3391">
    <property type="taxonomic scope" value="Bacteria"/>
</dbReference>
<dbReference type="InterPro" id="IPR051200">
    <property type="entry name" value="Host-pathogen_enzymatic-act"/>
</dbReference>
<feature type="signal peptide" evidence="1">
    <location>
        <begin position="1"/>
        <end position="22"/>
    </location>
</feature>
<evidence type="ECO:0000313" key="2">
    <source>
        <dbReference type="EMBL" id="AOR79646.1"/>
    </source>
</evidence>
<dbReference type="PANTHER" id="PTHR47197">
    <property type="entry name" value="PROTEIN NIRF"/>
    <property type="match status" value="1"/>
</dbReference>
<dbReference type="InterPro" id="IPR015943">
    <property type="entry name" value="WD40/YVTN_repeat-like_dom_sf"/>
</dbReference>
<keyword evidence="1" id="KW-0732">Signal</keyword>
<reference evidence="3 4" key="1">
    <citation type="submission" date="2014-03" db="EMBL/GenBank/DDBJ databases">
        <title>Whole genome sequence of Novosphingobium resinovorum KF1.</title>
        <authorList>
            <person name="Gan H.M."/>
            <person name="Gan H.Y."/>
            <person name="Chew T.H."/>
            <person name="Savka M.A."/>
        </authorList>
    </citation>
    <scope>NUCLEOTIDE SEQUENCE [LARGE SCALE GENOMIC DNA]</scope>
    <source>
        <strain evidence="3 4">KF1</strain>
    </source>
</reference>
<dbReference type="PANTHER" id="PTHR47197:SF3">
    <property type="entry name" value="DIHYDRO-HEME D1 DEHYDROGENASE"/>
    <property type="match status" value="1"/>
</dbReference>
<dbReference type="InterPro" id="IPR011048">
    <property type="entry name" value="Haem_d1_sf"/>
</dbReference>
<evidence type="ECO:0000256" key="1">
    <source>
        <dbReference type="SAM" id="SignalP"/>
    </source>
</evidence>
<reference evidence="2" key="2">
    <citation type="submission" date="2016-08" db="EMBL/GenBank/DDBJ databases">
        <authorList>
            <person name="Seilhamer J.J."/>
        </authorList>
    </citation>
    <scope>NUCLEOTIDE SEQUENCE [LARGE SCALE GENOMIC DNA]</scope>
    <source>
        <strain evidence="2">SA1</strain>
        <plasmid evidence="2">pSA1</plasmid>
    </source>
</reference>
<keyword evidence="2" id="KW-0614">Plasmid</keyword>
<dbReference type="SUPFAM" id="SSF51004">
    <property type="entry name" value="C-terminal (heme d1) domain of cytochrome cd1-nitrite reductase"/>
    <property type="match status" value="1"/>
</dbReference>
<dbReference type="PATRIC" id="fig|158500.4.peg.4211"/>
<evidence type="ECO:0000313" key="4">
    <source>
        <dbReference type="Proteomes" id="UP000024329"/>
    </source>
</evidence>
<sequence length="343" mass="34724">MAKHWVVATCVAAGALAPAYLAARPASGTGYELAGHIAGPDGGWDYATVDPTTGTLYVAHGDAITTVDLASRAVNPVLAPAHHAHQVLRIPGKTELFETDGDTGTTRFVDIATGKVNAEVATGKKPDGGFYDKATDQVVVMNAADGTVSLIDPASHKVTGIIEVGGGLEFGVPDGKGGAYVNVEDRNVVVAIDLKARKVVKTIALTGCEGPTGLALVGGGTRLISACANDVAVVTDPKAGKVVATLAIGADPDAVIVDEARHRAFIPNGGSGTLSVLDIAKPAAIRVIGTVKTQIGAKTGAVDPRDGRVYLPTATLARPEPGAKRGKPVPGTFKVLVVAPTAS</sequence>
<gene>
    <name evidence="2" type="ORF">BES08_22925</name>
    <name evidence="3" type="ORF">BV97_04143</name>
</gene>
<dbReference type="EMBL" id="CP017076">
    <property type="protein sequence ID" value="AOR79646.1"/>
    <property type="molecule type" value="Genomic_DNA"/>
</dbReference>
<dbReference type="KEGG" id="nre:BES08_22925"/>
<dbReference type="OrthoDB" id="7187796at2"/>
<feature type="chain" id="PRO_5014496906" evidence="1">
    <location>
        <begin position="23"/>
        <end position="343"/>
    </location>
</feature>
<dbReference type="AlphaFoldDB" id="A0A031JQT1"/>
<keyword evidence="5" id="KW-1185">Reference proteome</keyword>
<evidence type="ECO:0000313" key="5">
    <source>
        <dbReference type="Proteomes" id="UP000094626"/>
    </source>
</evidence>
<geneLocation type="plasmid" evidence="2 5">
    <name>pSA1</name>
</geneLocation>
<evidence type="ECO:0000313" key="3">
    <source>
        <dbReference type="EMBL" id="EZP79254.1"/>
    </source>
</evidence>
<name>A0A031JQT1_9SPHN</name>
<dbReference type="Gene3D" id="2.130.10.10">
    <property type="entry name" value="YVTN repeat-like/Quinoprotein amine dehydrogenase"/>
    <property type="match status" value="2"/>
</dbReference>
<reference evidence="5" key="3">
    <citation type="journal article" date="2017" name="J. Biotechnol.">
        <title>Complete genome sequence of Novosphingobium resinovorum SA1, a versatile xenobiotic-degrading bacterium capable of utilizing sulfanilic acid.</title>
        <authorList>
            <person name="Hegedus B."/>
            <person name="Kos P.B."/>
            <person name="Balint B."/>
            <person name="Maroti G."/>
            <person name="Gan H.M."/>
            <person name="Perei K."/>
            <person name="Rakhely G."/>
        </authorList>
    </citation>
    <scope>NUCLEOTIDE SEQUENCE [LARGE SCALE GENOMIC DNA]</scope>
    <source>
        <strain evidence="5">SA1</strain>
    </source>
</reference>
<accession>A0A031JQT1</accession>